<dbReference type="EMBL" id="KE148153">
    <property type="protein sequence ID" value="EPE06617.1"/>
    <property type="molecule type" value="Genomic_DNA"/>
</dbReference>
<accession>S3C1K4</accession>
<dbReference type="OMA" id="CASKDAC"/>
<dbReference type="Proteomes" id="UP000016923">
    <property type="component" value="Unassembled WGS sequence"/>
</dbReference>
<dbReference type="OrthoDB" id="4851849at2759"/>
<dbReference type="VEuPathDB" id="FungiDB:F503_02745"/>
<dbReference type="HOGENOM" id="CLU_394358_0_0_1"/>
<evidence type="ECO:0000313" key="2">
    <source>
        <dbReference type="Proteomes" id="UP000016923"/>
    </source>
</evidence>
<dbReference type="Pfam" id="PF14441">
    <property type="entry name" value="OTT_1508_deam"/>
    <property type="match status" value="1"/>
</dbReference>
<dbReference type="AlphaFoldDB" id="S3C1K4"/>
<reference evidence="1 2" key="1">
    <citation type="journal article" date="2013" name="BMC Genomics">
        <title>The genome and transcriptome of the pine saprophyte Ophiostoma piceae, and a comparison with the bark beetle-associated pine pathogen Grosmannia clavigera.</title>
        <authorList>
            <person name="Haridas S."/>
            <person name="Wang Y."/>
            <person name="Lim L."/>
            <person name="Massoumi Alamouti S."/>
            <person name="Jackman S."/>
            <person name="Docking R."/>
            <person name="Robertson G."/>
            <person name="Birol I."/>
            <person name="Bohlmann J."/>
            <person name="Breuil C."/>
        </authorList>
    </citation>
    <scope>NUCLEOTIDE SEQUENCE [LARGE SCALE GENOMIC DNA]</scope>
    <source>
        <strain evidence="1 2">UAMH 11346</strain>
    </source>
</reference>
<gene>
    <name evidence="1" type="ORF">F503_02745</name>
</gene>
<name>S3C1K4_OPHP1</name>
<dbReference type="InterPro" id="IPR027796">
    <property type="entry name" value="OTT_1508_deam-like"/>
</dbReference>
<proteinExistence type="predicted"/>
<organism evidence="1 2">
    <name type="scientific">Ophiostoma piceae (strain UAMH 11346)</name>
    <name type="common">Sap stain fungus</name>
    <dbReference type="NCBI Taxonomy" id="1262450"/>
    <lineage>
        <taxon>Eukaryota</taxon>
        <taxon>Fungi</taxon>
        <taxon>Dikarya</taxon>
        <taxon>Ascomycota</taxon>
        <taxon>Pezizomycotina</taxon>
        <taxon>Sordariomycetes</taxon>
        <taxon>Sordariomycetidae</taxon>
        <taxon>Ophiostomatales</taxon>
        <taxon>Ophiostomataceae</taxon>
        <taxon>Ophiostoma</taxon>
    </lineage>
</organism>
<evidence type="ECO:0000313" key="1">
    <source>
        <dbReference type="EMBL" id="EPE06617.1"/>
    </source>
</evidence>
<keyword evidence="2" id="KW-1185">Reference proteome</keyword>
<sequence length="699" mass="77265">MTARSEIPSVVCAENVAVLSVLHTVPVPLSTNVIDSSLVEKGNASSYSLSIEQERHLVGALSFLAGVSDNPNDVAAVCIQEIGNTSTTKSLQLLIAVNKATANDNNSVVQELKRGYTGVLSLLAEIGTGHDVSVLGDIKDRVLLAIVKMCKQRILCRLRLVPSQKMCPGGQKQRQPFKDLLSDLIKSLKRQLGLQMSTDEQGKQASYHRVTEQLRGVMGLFTDFAGHQVISEIKALVVGISELRQVPGLQEAILAIPCADVCQSSKDNFINIVTKIARYREIAHLLCHMAARVDLLLIRRWTVVHAELPPGAFHKPAIPETKPDLASIMAAACGRHHSWPSSEFNAILGYLEKDRFPKPDDESLTKTFQRQARNSRVKGRVHAEIQLIAYCELRRKLLAQSEAETMPRVIRSNKATCYLCNLFITECFPKTYFTSRSHGRLYPAWRLPQCFNADVPKRFNAILAQQIKESVSTLQRRKTKTNYLQPAESELTLLPLLQVEEEEEVNAGDDGDTIRPAEQEDAKKEEIIKTVVPVSQITLEEAMEADILAASHTLSDLAAISLTIKAAPEMLADSPMPPCASWADEGRLRRSIEDLLSNSRVKVNDSTTSHFYRVGDLELQVEYDRQDDKRALSFVAEQLSPKEVKRLRMDQLLSTIDVGRLPAGSDTKGLSVDGQGCLYLAVDEGVFCVSLMFDTSAAT</sequence>
<protein>
    <submittedName>
        <fullName evidence="1">Uncharacterized protein</fullName>
    </submittedName>
</protein>
<dbReference type="eggNOG" id="ENOG502RXAF">
    <property type="taxonomic scope" value="Eukaryota"/>
</dbReference>